<proteinExistence type="predicted"/>
<dbReference type="EMBL" id="KL596701">
    <property type="protein sequence ID" value="KER28344.1"/>
    <property type="molecule type" value="Genomic_DNA"/>
</dbReference>
<keyword evidence="3" id="KW-1185">Reference proteome</keyword>
<evidence type="ECO:0000313" key="3">
    <source>
        <dbReference type="Proteomes" id="UP000054324"/>
    </source>
</evidence>
<reference evidence="2 3" key="1">
    <citation type="submission" date="2013-11" db="EMBL/GenBank/DDBJ databases">
        <title>Opisthorchis viverrini - life in the bile duct.</title>
        <authorList>
            <person name="Young N.D."/>
            <person name="Nagarajan N."/>
            <person name="Lin S.J."/>
            <person name="Korhonen P.K."/>
            <person name="Jex A.R."/>
            <person name="Hall R.S."/>
            <person name="Safavi-Hemami H."/>
            <person name="Kaewkong W."/>
            <person name="Bertrand D."/>
            <person name="Gao S."/>
            <person name="Seet Q."/>
            <person name="Wongkham S."/>
            <person name="Teh B.T."/>
            <person name="Wongkham C."/>
            <person name="Intapan P.M."/>
            <person name="Maleewong W."/>
            <person name="Yang X."/>
            <person name="Hu M."/>
            <person name="Wang Z."/>
            <person name="Hofmann A."/>
            <person name="Sternberg P.W."/>
            <person name="Tan P."/>
            <person name="Wang J."/>
            <person name="Gasser R.B."/>
        </authorList>
    </citation>
    <scope>NUCLEOTIDE SEQUENCE [LARGE SCALE GENOMIC DNA]</scope>
</reference>
<protein>
    <submittedName>
        <fullName evidence="2">Uncharacterized protein</fullName>
    </submittedName>
</protein>
<organism evidence="2 3">
    <name type="scientific">Opisthorchis viverrini</name>
    <name type="common">Southeast Asian liver fluke</name>
    <dbReference type="NCBI Taxonomy" id="6198"/>
    <lineage>
        <taxon>Eukaryota</taxon>
        <taxon>Metazoa</taxon>
        <taxon>Spiralia</taxon>
        <taxon>Lophotrochozoa</taxon>
        <taxon>Platyhelminthes</taxon>
        <taxon>Trematoda</taxon>
        <taxon>Digenea</taxon>
        <taxon>Opisthorchiida</taxon>
        <taxon>Opisthorchiata</taxon>
        <taxon>Opisthorchiidae</taxon>
        <taxon>Opisthorchis</taxon>
    </lineage>
</organism>
<evidence type="ECO:0000313" key="2">
    <source>
        <dbReference type="EMBL" id="KER28344.1"/>
    </source>
</evidence>
<dbReference type="Proteomes" id="UP000054324">
    <property type="component" value="Unassembled WGS sequence"/>
</dbReference>
<accession>A0A075AG34</accession>
<feature type="compositionally biased region" description="Basic and acidic residues" evidence="1">
    <location>
        <begin position="99"/>
        <end position="117"/>
    </location>
</feature>
<sequence>MQQSLSLRPFQCMVAMPPGESTRVEILSSCPSLDNSSRDSETRLQVTCYASQDRITCSWRVHHHHHRQHDISVQHQCFTAVQTRPICKEKSKGGRGRKEKGGRGRDLLPYHPKETRELGYSQLSQA</sequence>
<dbReference type="GeneID" id="20318985"/>
<dbReference type="AlphaFoldDB" id="A0A075AG34"/>
<dbReference type="RefSeq" id="XP_009167905.1">
    <property type="nucleotide sequence ID" value="XM_009169641.1"/>
</dbReference>
<name>A0A075AG34_OPIVI</name>
<dbReference type="KEGG" id="ovi:T265_04803"/>
<evidence type="ECO:0000256" key="1">
    <source>
        <dbReference type="SAM" id="MobiDB-lite"/>
    </source>
</evidence>
<gene>
    <name evidence="2" type="ORF">T265_04803</name>
</gene>
<dbReference type="CTD" id="20318985"/>
<feature type="region of interest" description="Disordered" evidence="1">
    <location>
        <begin position="88"/>
        <end position="126"/>
    </location>
</feature>